<evidence type="ECO:0000313" key="2">
    <source>
        <dbReference type="EMBL" id="MFD1177953.1"/>
    </source>
</evidence>
<gene>
    <name evidence="2" type="ORF">ACFQ3W_16820</name>
</gene>
<proteinExistence type="predicted"/>
<dbReference type="Gene3D" id="3.40.50.150">
    <property type="entry name" value="Vaccinia Virus protein VP39"/>
    <property type="match status" value="1"/>
</dbReference>
<dbReference type="GO" id="GO:0061542">
    <property type="term" value="F:3-demethylubiquinol 3-O-methyltransferase activity"/>
    <property type="evidence" value="ECO:0007669"/>
    <property type="project" value="UniProtKB-EC"/>
</dbReference>
<dbReference type="Pfam" id="PF08241">
    <property type="entry name" value="Methyltransf_11"/>
    <property type="match status" value="1"/>
</dbReference>
<dbReference type="PANTHER" id="PTHR43591:SF110">
    <property type="entry name" value="RHODANESE DOMAIN-CONTAINING PROTEIN"/>
    <property type="match status" value="1"/>
</dbReference>
<sequence length="252" mass="29377">MKIIEEQYNRYGEPDYDTGYIQWGFDDLETQLRMAEKLLSIFSKSGGKAILDVACGIARYHHVWLKSGYEVTGIDISKTFIEYARNYNKDEEKAHYVVSDFNELDFDHQFDIAVCTDPVELTGVSVNRIYKALKPGGVFIYEMWNDNYIKYHNDLRHNDCRTWTYKDGIYHLIRHEYNRATCVSEHEEIIFDIPNDTMIHKTGLGAKNVNSHCSVQILEAAGFNNVRFVDYDGQPFSTENEQVKQFFMVGEK</sequence>
<evidence type="ECO:0000313" key="3">
    <source>
        <dbReference type="Proteomes" id="UP001597262"/>
    </source>
</evidence>
<keyword evidence="3" id="KW-1185">Reference proteome</keyword>
<dbReference type="InterPro" id="IPR029063">
    <property type="entry name" value="SAM-dependent_MTases_sf"/>
</dbReference>
<dbReference type="SUPFAM" id="SSF53335">
    <property type="entry name" value="S-adenosyl-L-methionine-dependent methyltransferases"/>
    <property type="match status" value="1"/>
</dbReference>
<dbReference type="CDD" id="cd02440">
    <property type="entry name" value="AdoMet_MTases"/>
    <property type="match status" value="1"/>
</dbReference>
<keyword evidence="2" id="KW-0808">Transferase</keyword>
<keyword evidence="2" id="KW-0489">Methyltransferase</keyword>
<dbReference type="EMBL" id="JBHTLM010000013">
    <property type="protein sequence ID" value="MFD1177953.1"/>
    <property type="molecule type" value="Genomic_DNA"/>
</dbReference>
<dbReference type="Proteomes" id="UP001597262">
    <property type="component" value="Unassembled WGS sequence"/>
</dbReference>
<dbReference type="EC" id="2.1.1.64" evidence="2"/>
<name>A0ABW3S004_9BACL</name>
<dbReference type="PANTHER" id="PTHR43591">
    <property type="entry name" value="METHYLTRANSFERASE"/>
    <property type="match status" value="1"/>
</dbReference>
<feature type="domain" description="Methyltransferase type 11" evidence="1">
    <location>
        <begin position="51"/>
        <end position="140"/>
    </location>
</feature>
<reference evidence="3" key="1">
    <citation type="journal article" date="2019" name="Int. J. Syst. Evol. Microbiol.">
        <title>The Global Catalogue of Microorganisms (GCM) 10K type strain sequencing project: providing services to taxonomists for standard genome sequencing and annotation.</title>
        <authorList>
            <consortium name="The Broad Institute Genomics Platform"/>
            <consortium name="The Broad Institute Genome Sequencing Center for Infectious Disease"/>
            <person name="Wu L."/>
            <person name="Ma J."/>
        </authorList>
    </citation>
    <scope>NUCLEOTIDE SEQUENCE [LARGE SCALE GENOMIC DNA]</scope>
    <source>
        <strain evidence="3">CCUG 59189</strain>
    </source>
</reference>
<dbReference type="InterPro" id="IPR013216">
    <property type="entry name" value="Methyltransf_11"/>
</dbReference>
<evidence type="ECO:0000259" key="1">
    <source>
        <dbReference type="Pfam" id="PF08241"/>
    </source>
</evidence>
<protein>
    <submittedName>
        <fullName evidence="2">Class I SAM-dependent methyltransferase</fullName>
        <ecNumber evidence="2">2.1.1.222</ecNumber>
        <ecNumber evidence="2">2.1.1.64</ecNumber>
    </submittedName>
</protein>
<organism evidence="2 3">
    <name type="scientific">Paenibacillus puldeungensis</name>
    <dbReference type="NCBI Taxonomy" id="696536"/>
    <lineage>
        <taxon>Bacteria</taxon>
        <taxon>Bacillati</taxon>
        <taxon>Bacillota</taxon>
        <taxon>Bacilli</taxon>
        <taxon>Bacillales</taxon>
        <taxon>Paenibacillaceae</taxon>
        <taxon>Paenibacillus</taxon>
    </lineage>
</organism>
<dbReference type="GO" id="GO:0102208">
    <property type="term" value="F:2-polyprenyl-6-hydroxyphenol methylase activity"/>
    <property type="evidence" value="ECO:0007669"/>
    <property type="project" value="UniProtKB-EC"/>
</dbReference>
<dbReference type="GO" id="GO:0032259">
    <property type="term" value="P:methylation"/>
    <property type="evidence" value="ECO:0007669"/>
    <property type="project" value="UniProtKB-KW"/>
</dbReference>
<dbReference type="RefSeq" id="WP_379320404.1">
    <property type="nucleotide sequence ID" value="NZ_JBHTLM010000013.1"/>
</dbReference>
<comment type="caution">
    <text evidence="2">The sequence shown here is derived from an EMBL/GenBank/DDBJ whole genome shotgun (WGS) entry which is preliminary data.</text>
</comment>
<accession>A0ABW3S004</accession>
<dbReference type="EC" id="2.1.1.222" evidence="2"/>